<dbReference type="EMBL" id="PDCK01000039">
    <property type="protein sequence ID" value="PRQ54705.1"/>
    <property type="molecule type" value="Genomic_DNA"/>
</dbReference>
<gene>
    <name evidence="1" type="ORF">RchiOBHm_Chr1g0316651</name>
</gene>
<name>A0A2P6S7S4_ROSCH</name>
<organism evidence="1 2">
    <name type="scientific">Rosa chinensis</name>
    <name type="common">China rose</name>
    <dbReference type="NCBI Taxonomy" id="74649"/>
    <lineage>
        <taxon>Eukaryota</taxon>
        <taxon>Viridiplantae</taxon>
        <taxon>Streptophyta</taxon>
        <taxon>Embryophyta</taxon>
        <taxon>Tracheophyta</taxon>
        <taxon>Spermatophyta</taxon>
        <taxon>Magnoliopsida</taxon>
        <taxon>eudicotyledons</taxon>
        <taxon>Gunneridae</taxon>
        <taxon>Pentapetalae</taxon>
        <taxon>rosids</taxon>
        <taxon>fabids</taxon>
        <taxon>Rosales</taxon>
        <taxon>Rosaceae</taxon>
        <taxon>Rosoideae</taxon>
        <taxon>Rosoideae incertae sedis</taxon>
        <taxon>Rosa</taxon>
    </lineage>
</organism>
<keyword evidence="2" id="KW-1185">Reference proteome</keyword>
<dbReference type="Gramene" id="PRQ54705">
    <property type="protein sequence ID" value="PRQ54705"/>
    <property type="gene ID" value="RchiOBHm_Chr1g0316651"/>
</dbReference>
<evidence type="ECO:0000313" key="2">
    <source>
        <dbReference type="Proteomes" id="UP000238479"/>
    </source>
</evidence>
<evidence type="ECO:0000313" key="1">
    <source>
        <dbReference type="EMBL" id="PRQ54705.1"/>
    </source>
</evidence>
<dbReference type="AlphaFoldDB" id="A0A2P6S7S4"/>
<sequence length="63" mass="7402">MFKTFSENNYKQEVFEQARLVNEKKLDLGPSLWYSAREDQQILNPLHSNPNISNYSCTVHTVQ</sequence>
<accession>A0A2P6S7S4</accession>
<dbReference type="Proteomes" id="UP000238479">
    <property type="component" value="Chromosome 1"/>
</dbReference>
<protein>
    <submittedName>
        <fullName evidence="1">Uncharacterized protein</fullName>
    </submittedName>
</protein>
<proteinExistence type="predicted"/>
<reference evidence="1 2" key="1">
    <citation type="journal article" date="2018" name="Nat. Genet.">
        <title>The Rosa genome provides new insights in the design of modern roses.</title>
        <authorList>
            <person name="Bendahmane M."/>
        </authorList>
    </citation>
    <scope>NUCLEOTIDE SEQUENCE [LARGE SCALE GENOMIC DNA]</scope>
    <source>
        <strain evidence="2">cv. Old Blush</strain>
    </source>
</reference>
<comment type="caution">
    <text evidence="1">The sequence shown here is derived from an EMBL/GenBank/DDBJ whole genome shotgun (WGS) entry which is preliminary data.</text>
</comment>